<dbReference type="Pfam" id="PF04909">
    <property type="entry name" value="Amidohydro_2"/>
    <property type="match status" value="1"/>
</dbReference>
<accession>A0AA91DBP9</accession>
<gene>
    <name evidence="3" type="ORF">A1356_14955</name>
</gene>
<evidence type="ECO:0000256" key="1">
    <source>
        <dbReference type="ARBA" id="ARBA00023239"/>
    </source>
</evidence>
<feature type="domain" description="Amidohydrolase-related" evidence="2">
    <location>
        <begin position="83"/>
        <end position="269"/>
    </location>
</feature>
<comment type="caution">
    <text evidence="3">The sequence shown here is derived from an EMBL/GenBank/DDBJ whole genome shotgun (WGS) entry which is preliminary data.</text>
</comment>
<evidence type="ECO:0000259" key="2">
    <source>
        <dbReference type="Pfam" id="PF04909"/>
    </source>
</evidence>
<protein>
    <recommendedName>
        <fullName evidence="2">Amidohydrolase-related domain-containing protein</fullName>
    </recommendedName>
</protein>
<dbReference type="PANTHER" id="PTHR21240">
    <property type="entry name" value="2-AMINO-3-CARBOXYLMUCONATE-6-SEMIALDEHYDE DECARBOXYLASE"/>
    <property type="match status" value="1"/>
</dbReference>
<dbReference type="AlphaFoldDB" id="A0AA91DBP9"/>
<dbReference type="Proteomes" id="UP000077734">
    <property type="component" value="Unassembled WGS sequence"/>
</dbReference>
<evidence type="ECO:0000313" key="4">
    <source>
        <dbReference type="Proteomes" id="UP000077734"/>
    </source>
</evidence>
<sequence length="282" mass="30199">MGTDMIIDGHRHIVDSFEPILTEMDAFGIDKTVLVGIGVRDLGPVTIADSWVFRWHFLFRTLGMLKARQLVSSPTFQHNLLPNPRNDAVLAAIGQRPDRFLGFAFINPESAQAADELQRCLARGMCGLKLALVQYPTDLGGGKMAALCEIAAGHGIPVFMHLGLTAASSRADALVKAFPKLRFIIAHAGVQCFAETQALARRCDNVFVDTSSHIATAGKIRQLCAKLGASKLIFGSDIPVMCGGLAEALTKIDALTIPASEKAKILGGNLLNILPSVSTPTR</sequence>
<proteinExistence type="predicted"/>
<keyword evidence="4" id="KW-1185">Reference proteome</keyword>
<dbReference type="GO" id="GO:0016831">
    <property type="term" value="F:carboxy-lyase activity"/>
    <property type="evidence" value="ECO:0007669"/>
    <property type="project" value="InterPro"/>
</dbReference>
<dbReference type="InterPro" id="IPR032466">
    <property type="entry name" value="Metal_Hydrolase"/>
</dbReference>
<dbReference type="EMBL" id="LUUL01000085">
    <property type="protein sequence ID" value="OAI24788.1"/>
    <property type="molecule type" value="Genomic_DNA"/>
</dbReference>
<dbReference type="InterPro" id="IPR032465">
    <property type="entry name" value="ACMSD"/>
</dbReference>
<evidence type="ECO:0000313" key="3">
    <source>
        <dbReference type="EMBL" id="OAI24788.1"/>
    </source>
</evidence>
<keyword evidence="1" id="KW-0456">Lyase</keyword>
<reference evidence="3 4" key="1">
    <citation type="submission" date="2016-03" db="EMBL/GenBank/DDBJ databases">
        <authorList>
            <person name="Heylen K."/>
            <person name="De Vos P."/>
            <person name="Vekeman B."/>
        </authorList>
    </citation>
    <scope>NUCLEOTIDE SEQUENCE [LARGE SCALE GENOMIC DNA]</scope>
    <source>
        <strain evidence="3 4">R-49807</strain>
    </source>
</reference>
<dbReference type="InterPro" id="IPR006680">
    <property type="entry name" value="Amidohydro-rel"/>
</dbReference>
<dbReference type="GO" id="GO:0016787">
    <property type="term" value="F:hydrolase activity"/>
    <property type="evidence" value="ECO:0007669"/>
    <property type="project" value="InterPro"/>
</dbReference>
<dbReference type="SUPFAM" id="SSF51556">
    <property type="entry name" value="Metallo-dependent hydrolases"/>
    <property type="match status" value="1"/>
</dbReference>
<dbReference type="Gene3D" id="3.20.20.140">
    <property type="entry name" value="Metal-dependent hydrolases"/>
    <property type="match status" value="1"/>
</dbReference>
<name>A0AA91DBP9_9GAMM</name>
<organism evidence="3 4">
    <name type="scientific">Methylomonas koyamae</name>
    <dbReference type="NCBI Taxonomy" id="702114"/>
    <lineage>
        <taxon>Bacteria</taxon>
        <taxon>Pseudomonadati</taxon>
        <taxon>Pseudomonadota</taxon>
        <taxon>Gammaproteobacteria</taxon>
        <taxon>Methylococcales</taxon>
        <taxon>Methylococcaceae</taxon>
        <taxon>Methylomonas</taxon>
    </lineage>
</organism>